<proteinExistence type="predicted"/>
<accession>A0ABZ2TY81</accession>
<gene>
    <name evidence="1" type="ORF">WG950_05795</name>
</gene>
<dbReference type="EMBL" id="CP150496">
    <property type="protein sequence ID" value="WYW56767.1"/>
    <property type="molecule type" value="Genomic_DNA"/>
</dbReference>
<protein>
    <recommendedName>
        <fullName evidence="3">Sigma-70 family RNA polymerase sigma factor</fullName>
    </recommendedName>
</protein>
<keyword evidence="2" id="KW-1185">Reference proteome</keyword>
<sequence length="200" mass="23534">MKVEKRDIATFDEKCKAIKTALTPEFYSVLVKYSIKRLHLTFNIKYDLGKGFRGIMVEDLISNTFETLLKKDGRNWYKDKFPDIKQQIISSLDSVIYNYISSELEKINNIFEIYENENIETVENYDYEQILSACIDILEKLGCSDDELLLFEPYIIHEMKRKDLADLFGIPLNVITNLKKKLDRKLPILKIKLNELGYEK</sequence>
<evidence type="ECO:0000313" key="1">
    <source>
        <dbReference type="EMBL" id="WYW56767.1"/>
    </source>
</evidence>
<dbReference type="RefSeq" id="WP_340934791.1">
    <property type="nucleotide sequence ID" value="NZ_CP150496.1"/>
</dbReference>
<organism evidence="1 2">
    <name type="scientific">Polaribacter marinaquae</name>
    <dbReference type="NCBI Taxonomy" id="1642819"/>
    <lineage>
        <taxon>Bacteria</taxon>
        <taxon>Pseudomonadati</taxon>
        <taxon>Bacteroidota</taxon>
        <taxon>Flavobacteriia</taxon>
        <taxon>Flavobacteriales</taxon>
        <taxon>Flavobacteriaceae</taxon>
    </lineage>
</organism>
<name>A0ABZ2TY81_9FLAO</name>
<evidence type="ECO:0000313" key="2">
    <source>
        <dbReference type="Proteomes" id="UP001491088"/>
    </source>
</evidence>
<reference evidence="1 2" key="1">
    <citation type="submission" date="2024-03" db="EMBL/GenBank/DDBJ databases">
        <authorList>
            <person name="Cao K."/>
        </authorList>
    </citation>
    <scope>NUCLEOTIDE SEQUENCE [LARGE SCALE GENOMIC DNA]</scope>
    <source>
        <strain evidence="1 2">MCCC 1K00696</strain>
    </source>
</reference>
<evidence type="ECO:0008006" key="3">
    <source>
        <dbReference type="Google" id="ProtNLM"/>
    </source>
</evidence>
<dbReference type="Proteomes" id="UP001491088">
    <property type="component" value="Chromosome"/>
</dbReference>